<dbReference type="EMBL" id="VRVR01000033">
    <property type="protein sequence ID" value="KAF0852502.1"/>
    <property type="molecule type" value="Genomic_DNA"/>
</dbReference>
<keyword evidence="6" id="KW-1185">Reference proteome</keyword>
<dbReference type="InterPro" id="IPR001648">
    <property type="entry name" value="Ribosomal_bS18"/>
</dbReference>
<dbReference type="PROSITE" id="PS00057">
    <property type="entry name" value="RIBOSOMAL_S18"/>
    <property type="match status" value="1"/>
</dbReference>
<dbReference type="InterPro" id="IPR036870">
    <property type="entry name" value="Ribosomal_bS18_sf"/>
</dbReference>
<dbReference type="Pfam" id="PF01084">
    <property type="entry name" value="Ribosomal_S18"/>
    <property type="match status" value="1"/>
</dbReference>
<evidence type="ECO:0000313" key="5">
    <source>
        <dbReference type="EMBL" id="KAF0852502.1"/>
    </source>
</evidence>
<evidence type="ECO:0000313" key="6">
    <source>
        <dbReference type="Proteomes" id="UP000799049"/>
    </source>
</evidence>
<dbReference type="SUPFAM" id="SSF46911">
    <property type="entry name" value="Ribosomal protein S18"/>
    <property type="match status" value="1"/>
</dbReference>
<gene>
    <name evidence="5" type="ORF">ANDGO_06513</name>
</gene>
<evidence type="ECO:0000256" key="4">
    <source>
        <dbReference type="RuleBase" id="RU003910"/>
    </source>
</evidence>
<evidence type="ECO:0000256" key="2">
    <source>
        <dbReference type="ARBA" id="ARBA00022980"/>
    </source>
</evidence>
<dbReference type="PANTHER" id="PTHR13479:SF40">
    <property type="entry name" value="SMALL RIBOSOMAL SUBUNIT PROTEIN BS18M"/>
    <property type="match status" value="1"/>
</dbReference>
<dbReference type="Proteomes" id="UP000799049">
    <property type="component" value="Unassembled WGS sequence"/>
</dbReference>
<keyword evidence="2 4" id="KW-0689">Ribosomal protein</keyword>
<proteinExistence type="inferred from homology"/>
<dbReference type="InterPro" id="IPR018275">
    <property type="entry name" value="Ribosomal_bS18_CS"/>
</dbReference>
<accession>A0A8K0AGJ0</accession>
<dbReference type="GO" id="GO:0003735">
    <property type="term" value="F:structural constituent of ribosome"/>
    <property type="evidence" value="ECO:0007669"/>
    <property type="project" value="InterPro"/>
</dbReference>
<comment type="caution">
    <text evidence="5">The sequence shown here is derived from an EMBL/GenBank/DDBJ whole genome shotgun (WGS) entry which is preliminary data.</text>
</comment>
<dbReference type="GO" id="GO:0006412">
    <property type="term" value="P:translation"/>
    <property type="evidence" value="ECO:0007669"/>
    <property type="project" value="InterPro"/>
</dbReference>
<name>A0A8K0AGJ0_ANDGO</name>
<evidence type="ECO:0000256" key="1">
    <source>
        <dbReference type="ARBA" id="ARBA00005589"/>
    </source>
</evidence>
<dbReference type="HAMAP" id="MF_00270">
    <property type="entry name" value="Ribosomal_bS18"/>
    <property type="match status" value="1"/>
</dbReference>
<dbReference type="PRINTS" id="PR00974">
    <property type="entry name" value="RIBOSOMALS18"/>
</dbReference>
<organism evidence="5 6">
    <name type="scientific">Andalucia godoyi</name>
    <name type="common">Flagellate</name>
    <dbReference type="NCBI Taxonomy" id="505711"/>
    <lineage>
        <taxon>Eukaryota</taxon>
        <taxon>Discoba</taxon>
        <taxon>Jakobida</taxon>
        <taxon>Andalucina</taxon>
        <taxon>Andaluciidae</taxon>
        <taxon>Andalucia</taxon>
    </lineage>
</organism>
<keyword evidence="3 4" id="KW-0687">Ribonucleoprotein</keyword>
<dbReference type="PANTHER" id="PTHR13479">
    <property type="entry name" value="30S RIBOSOMAL PROTEIN S18"/>
    <property type="match status" value="1"/>
</dbReference>
<dbReference type="OrthoDB" id="21463at2759"/>
<comment type="similarity">
    <text evidence="1 4">Belongs to the bacterial ribosomal protein bS18 family.</text>
</comment>
<dbReference type="Gene3D" id="4.10.640.10">
    <property type="entry name" value="Ribosomal protein S18"/>
    <property type="match status" value="1"/>
</dbReference>
<protein>
    <submittedName>
        <fullName evidence="5">Mitochondrial ribosomal protein S18 (BS18m)</fullName>
    </submittedName>
</protein>
<dbReference type="NCBIfam" id="TIGR00165">
    <property type="entry name" value="S18"/>
    <property type="match status" value="1"/>
</dbReference>
<dbReference type="AlphaFoldDB" id="A0A8K0AGJ0"/>
<evidence type="ECO:0000256" key="3">
    <source>
        <dbReference type="ARBA" id="ARBA00023274"/>
    </source>
</evidence>
<dbReference type="GO" id="GO:0070181">
    <property type="term" value="F:small ribosomal subunit rRNA binding"/>
    <property type="evidence" value="ECO:0007669"/>
    <property type="project" value="TreeGrafter"/>
</dbReference>
<reference evidence="5" key="1">
    <citation type="submission" date="2019-09" db="EMBL/GenBank/DDBJ databases">
        <title>The Mitochondrial Proteome of the Jakobid, Andalucia godoyi, a Protist With the Most Gene-Rich and Bacteria-Like Mitochondrial Genome.</title>
        <authorList>
            <person name="Gray M.W."/>
            <person name="Burger G."/>
            <person name="Derelle R."/>
            <person name="Klimes V."/>
            <person name="Leger M."/>
            <person name="Sarrasin M."/>
            <person name="Vlcek C."/>
            <person name="Roger A.J."/>
            <person name="Elias M."/>
            <person name="Lang B.F."/>
        </authorList>
    </citation>
    <scope>NUCLEOTIDE SEQUENCE</scope>
    <source>
        <strain evidence="5">And28</strain>
    </source>
</reference>
<sequence length="146" mass="16319">MLLTGVLRSATRSVGFAGLRCFASGTPSTGFTPEQPERLNAIRPFYPGQFYEPDELNPETSKKRFIQPKRDLSCPLSAQGAPEIDFKNVKLLSKFVSETGKLMPKRLSGVVSKKQRELATAIKRARFLAFIPYTARPEVGKPPKRY</sequence>
<dbReference type="GO" id="GO:0005763">
    <property type="term" value="C:mitochondrial small ribosomal subunit"/>
    <property type="evidence" value="ECO:0007669"/>
    <property type="project" value="TreeGrafter"/>
</dbReference>